<dbReference type="InterPro" id="IPR037291">
    <property type="entry name" value="DUF4139"/>
</dbReference>
<sequence length="521" mass="54788">MRHPLSLLAAACLLAACSPSGPSDGGAPRQPADSSARSTDTGRAAETDAGEGTRLTVYSGDYEALRGAARVEPGMPGYALVERTLRYALNAGSNEISATRIPPAMDVEAAVLRPEADGVAVRGQRYIAPLAGTVDVLTRAIGQRVAVEHTSGGAKQTDSGILLAAGDGLSLGLSDGRVKVIRDYDNFSVIAANDTLPREAALQWTVEAEKAGNAAFALSYPMGGMAWRAEYRATIAAGDDCRLSLDGAALVVNQSGVGFDNARLTLVAGQPERTGNAVDGARGYAMELQAAAPAADAPPPPGPRRSGEYHAYDLPGLSRIGSGAVERLPLFEPRPAVECRRTYVVDGGSPGWIPPVPQLSAGYRGRTGELPVTATVSFDNSAEAGLGQPLPAGRVRVFDGNDFLGESTLAHTPEGREIRLQVGTAFDLSAERKAAALDVDRSGRQLTESFELTLGNAGDEAKTIRVIEPMMRWTDWEIVASSLPVAKKDAQSAEFEVPVPAKGEAKLSYTVRYRWPEGLRP</sequence>
<dbReference type="EMBL" id="JAKJPO010000008">
    <property type="protein sequence ID" value="MCF7222605.1"/>
    <property type="molecule type" value="Genomic_DNA"/>
</dbReference>
<evidence type="ECO:0000313" key="4">
    <source>
        <dbReference type="EMBL" id="MCF7222605.1"/>
    </source>
</evidence>
<feature type="region of interest" description="Disordered" evidence="1">
    <location>
        <begin position="20"/>
        <end position="52"/>
    </location>
</feature>
<comment type="caution">
    <text evidence="4">The sequence shown here is derived from an EMBL/GenBank/DDBJ whole genome shotgun (WGS) entry which is preliminary data.</text>
</comment>
<accession>A0ABS9HWR5</accession>
<protein>
    <submittedName>
        <fullName evidence="4">DUF4139 domain-containing protein</fullName>
    </submittedName>
</protein>
<keyword evidence="5" id="KW-1185">Reference proteome</keyword>
<reference evidence="4" key="2">
    <citation type="submission" date="2022-01" db="EMBL/GenBank/DDBJ databases">
        <authorList>
            <person name="Zhou L.Y."/>
        </authorList>
    </citation>
    <scope>NUCLEOTIDE SEQUENCE</scope>
    <source>
        <strain evidence="4">TLK-CK17</strain>
    </source>
</reference>
<dbReference type="PANTHER" id="PTHR38075">
    <property type="entry name" value="DUF4139 DOMAIN-CONTAINING PROTEIN"/>
    <property type="match status" value="1"/>
</dbReference>
<gene>
    <name evidence="4" type="ORF">L3V18_12545</name>
</gene>
<feature type="signal peptide" evidence="2">
    <location>
        <begin position="1"/>
        <end position="22"/>
    </location>
</feature>
<feature type="chain" id="PRO_5047489154" evidence="2">
    <location>
        <begin position="23"/>
        <end position="521"/>
    </location>
</feature>
<evidence type="ECO:0000256" key="1">
    <source>
        <dbReference type="SAM" id="MobiDB-lite"/>
    </source>
</evidence>
<evidence type="ECO:0000256" key="2">
    <source>
        <dbReference type="SAM" id="SignalP"/>
    </source>
</evidence>
<feature type="domain" description="DUF4139" evidence="3">
    <location>
        <begin position="217"/>
        <end position="517"/>
    </location>
</feature>
<dbReference type="RefSeq" id="WP_237055393.1">
    <property type="nucleotide sequence ID" value="NZ_JAKJPO010000008.1"/>
</dbReference>
<dbReference type="PROSITE" id="PS51257">
    <property type="entry name" value="PROKAR_LIPOPROTEIN"/>
    <property type="match status" value="1"/>
</dbReference>
<dbReference type="Pfam" id="PF13598">
    <property type="entry name" value="DUF4139"/>
    <property type="match status" value="1"/>
</dbReference>
<name>A0ABS9HWR5_9GAMM</name>
<proteinExistence type="predicted"/>
<dbReference type="Proteomes" id="UP001430796">
    <property type="component" value="Unassembled WGS sequence"/>
</dbReference>
<evidence type="ECO:0000259" key="3">
    <source>
        <dbReference type="Pfam" id="PF13598"/>
    </source>
</evidence>
<feature type="compositionally biased region" description="Polar residues" evidence="1">
    <location>
        <begin position="32"/>
        <end position="41"/>
    </location>
</feature>
<keyword evidence="2" id="KW-0732">Signal</keyword>
<dbReference type="PANTHER" id="PTHR38075:SF1">
    <property type="entry name" value="DUF4139 DOMAIN-CONTAINING PROTEIN"/>
    <property type="match status" value="1"/>
</dbReference>
<evidence type="ECO:0000313" key="5">
    <source>
        <dbReference type="Proteomes" id="UP001430796"/>
    </source>
</evidence>
<organism evidence="4 5">
    <name type="scientific">Marilutibacter chinensis</name>
    <dbReference type="NCBI Taxonomy" id="2912247"/>
    <lineage>
        <taxon>Bacteria</taxon>
        <taxon>Pseudomonadati</taxon>
        <taxon>Pseudomonadota</taxon>
        <taxon>Gammaproteobacteria</taxon>
        <taxon>Lysobacterales</taxon>
        <taxon>Lysobacteraceae</taxon>
        <taxon>Marilutibacter</taxon>
    </lineage>
</organism>
<reference evidence="4" key="1">
    <citation type="submission" date="2022-01" db="EMBL/GenBank/DDBJ databases">
        <title>Lysobacter chinensis sp. nov., a bacterium isolated from cow dung compost.</title>
        <authorList>
            <person name="Liu Y."/>
        </authorList>
    </citation>
    <scope>NUCLEOTIDE SEQUENCE</scope>
    <source>
        <strain evidence="4">TLK-CK17</strain>
    </source>
</reference>